<protein>
    <submittedName>
        <fullName evidence="4">TetR/AcrR family transcriptional regulator</fullName>
    </submittedName>
</protein>
<gene>
    <name evidence="4" type="ORF">M8H41_22320</name>
</gene>
<keyword evidence="1 2" id="KW-0238">DNA-binding</keyword>
<accession>A0ABT8QW30</accession>
<dbReference type="EMBL" id="JAMJEV010000027">
    <property type="protein sequence ID" value="MDO0825552.1"/>
    <property type="molecule type" value="Genomic_DNA"/>
</dbReference>
<dbReference type="Pfam" id="PF00440">
    <property type="entry name" value="TetR_N"/>
    <property type="match status" value="1"/>
</dbReference>
<name>A0ABT8QW30_9FIRM</name>
<evidence type="ECO:0000256" key="1">
    <source>
        <dbReference type="ARBA" id="ARBA00023125"/>
    </source>
</evidence>
<comment type="caution">
    <text evidence="4">The sequence shown here is derived from an EMBL/GenBank/DDBJ whole genome shotgun (WGS) entry which is preliminary data.</text>
</comment>
<sequence>MNNMNYKIALQSKKMLTDGLLKLMITNDFSTITVTQICQEANLSRRTFYRLYESKEDILSEYLFFLAEEFKSIVNEAVPKHYIEVATIYFSFWKQHEDFLNLLKKNKMLEVIYNTAREMAPSVFKMVKPNTQLDVDILSFALSYSLGGLNGMLIQWVEDGMRLSSDQLAAILKQTLQIAVN</sequence>
<dbReference type="Proteomes" id="UP001176021">
    <property type="component" value="Unassembled WGS sequence"/>
</dbReference>
<dbReference type="Pfam" id="PF14278">
    <property type="entry name" value="TetR_C_8"/>
    <property type="match status" value="1"/>
</dbReference>
<dbReference type="PANTHER" id="PTHR43479">
    <property type="entry name" value="ACREF/ENVCD OPERON REPRESSOR-RELATED"/>
    <property type="match status" value="1"/>
</dbReference>
<dbReference type="InterPro" id="IPR009057">
    <property type="entry name" value="Homeodomain-like_sf"/>
</dbReference>
<reference evidence="4" key="1">
    <citation type="submission" date="2022-05" db="EMBL/GenBank/DDBJ databases">
        <title>Expanded diversity of anoxic marine methylotrophy in a Black Sea sulfate reducing microorganism.</title>
        <authorList>
            <person name="Fischer P.Q."/>
            <person name="Stams A.J.M."/>
            <person name="Villanueva L."/>
            <person name="Sousa D.Z."/>
        </authorList>
    </citation>
    <scope>NUCLEOTIDE SEQUENCE</scope>
    <source>
        <strain evidence="4">P130</strain>
    </source>
</reference>
<evidence type="ECO:0000313" key="4">
    <source>
        <dbReference type="EMBL" id="MDO0825552.1"/>
    </source>
</evidence>
<dbReference type="RefSeq" id="WP_252473830.1">
    <property type="nucleotide sequence ID" value="NZ_JAMHFY010000057.1"/>
</dbReference>
<dbReference type="SUPFAM" id="SSF46689">
    <property type="entry name" value="Homeodomain-like"/>
    <property type="match status" value="1"/>
</dbReference>
<evidence type="ECO:0000256" key="2">
    <source>
        <dbReference type="PROSITE-ProRule" id="PRU00335"/>
    </source>
</evidence>
<dbReference type="InterPro" id="IPR039532">
    <property type="entry name" value="TetR_C_Firmicutes"/>
</dbReference>
<evidence type="ECO:0000313" key="5">
    <source>
        <dbReference type="Proteomes" id="UP001176021"/>
    </source>
</evidence>
<keyword evidence="5" id="KW-1185">Reference proteome</keyword>
<dbReference type="InterPro" id="IPR050624">
    <property type="entry name" value="HTH-type_Tx_Regulator"/>
</dbReference>
<dbReference type="InterPro" id="IPR001647">
    <property type="entry name" value="HTH_TetR"/>
</dbReference>
<proteinExistence type="predicted"/>
<evidence type="ECO:0000259" key="3">
    <source>
        <dbReference type="PROSITE" id="PS50977"/>
    </source>
</evidence>
<feature type="domain" description="HTH tetR-type" evidence="3">
    <location>
        <begin position="10"/>
        <end position="70"/>
    </location>
</feature>
<feature type="DNA-binding region" description="H-T-H motif" evidence="2">
    <location>
        <begin position="33"/>
        <end position="52"/>
    </location>
</feature>
<organism evidence="4 5">
    <name type="scientific">Desulfosporosinus nitroreducens</name>
    <dbReference type="NCBI Taxonomy" id="2018668"/>
    <lineage>
        <taxon>Bacteria</taxon>
        <taxon>Bacillati</taxon>
        <taxon>Bacillota</taxon>
        <taxon>Clostridia</taxon>
        <taxon>Eubacteriales</taxon>
        <taxon>Desulfitobacteriaceae</taxon>
        <taxon>Desulfosporosinus</taxon>
    </lineage>
</organism>
<dbReference type="PANTHER" id="PTHR43479:SF11">
    <property type="entry name" value="ACREF_ENVCD OPERON REPRESSOR-RELATED"/>
    <property type="match status" value="1"/>
</dbReference>
<dbReference type="Gene3D" id="1.10.357.10">
    <property type="entry name" value="Tetracycline Repressor, domain 2"/>
    <property type="match status" value="1"/>
</dbReference>
<dbReference type="PROSITE" id="PS50977">
    <property type="entry name" value="HTH_TETR_2"/>
    <property type="match status" value="1"/>
</dbReference>